<feature type="transmembrane region" description="Helical" evidence="2">
    <location>
        <begin position="88"/>
        <end position="106"/>
    </location>
</feature>
<gene>
    <name evidence="3" type="ORF">HJ583_015815</name>
</gene>
<keyword evidence="2" id="KW-0472">Membrane</keyword>
<feature type="transmembrane region" description="Helical" evidence="2">
    <location>
        <begin position="288"/>
        <end position="307"/>
    </location>
</feature>
<feature type="transmembrane region" description="Helical" evidence="2">
    <location>
        <begin position="262"/>
        <end position="281"/>
    </location>
</feature>
<dbReference type="RefSeq" id="WP_170022825.1">
    <property type="nucleotide sequence ID" value="NZ_JABCSC020000004.1"/>
</dbReference>
<keyword evidence="4" id="KW-1185">Reference proteome</keyword>
<dbReference type="Gene3D" id="1.20.1250.20">
    <property type="entry name" value="MFS general substrate transporter like domains"/>
    <property type="match status" value="2"/>
</dbReference>
<reference evidence="3 4" key="1">
    <citation type="submission" date="2020-06" db="EMBL/GenBank/DDBJ databases">
        <title>Draft genome of Uliginosibacterium sp. IMCC34675.</title>
        <authorList>
            <person name="Song J."/>
        </authorList>
    </citation>
    <scope>NUCLEOTIDE SEQUENCE [LARGE SCALE GENOMIC DNA]</scope>
    <source>
        <strain evidence="3 4">IMCC34675</strain>
    </source>
</reference>
<sequence length="421" mass="43909">MSSDAAGARASFATVPKLSAASLLAYGLLGLPLAFVALPIYVHLPKLYADFGLSLATIGAVLLAARLWDAVIDPLIGCWGDRARDRRLAIFAAVPLLVAGFLGLVQPPVEAGAAWLLGMLLLVYLGYSLASVNHHALGAELSPDPQERTRITATREGLALFGVVLAAVLPGLLGATLAEGLARLAWLFAGVLVLAVLALRRLAPLAARAQAARMSLHAALRSLRFRRLLAVFALSGIAAAIPASLLLFFVADVLQAEAQSGAFLAIYFVAGAAGLPLWVWLARRRGKIFAWGCGMLLAVGVFGWAATLGAGEVLAFGLICALSGIALGADLALPPSILADLITREGGGAGSYFGWWNFVAKLNLALAAGVSLPLLGWLGYVPGGRDETGLLALAWIYAGVPAFLKLMSLLLLIRQRKEIAS</sequence>
<dbReference type="InterPro" id="IPR039672">
    <property type="entry name" value="MFS_2"/>
</dbReference>
<organism evidence="3 4">
    <name type="scientific">Uliginosibacterium aquaticum</name>
    <dbReference type="NCBI Taxonomy" id="2731212"/>
    <lineage>
        <taxon>Bacteria</taxon>
        <taxon>Pseudomonadati</taxon>
        <taxon>Pseudomonadota</taxon>
        <taxon>Betaproteobacteria</taxon>
        <taxon>Rhodocyclales</taxon>
        <taxon>Zoogloeaceae</taxon>
        <taxon>Uliginosibacterium</taxon>
    </lineage>
</organism>
<evidence type="ECO:0000256" key="1">
    <source>
        <dbReference type="ARBA" id="ARBA00009617"/>
    </source>
</evidence>
<dbReference type="EMBL" id="JABCSC020000004">
    <property type="protein sequence ID" value="NSL56500.1"/>
    <property type="molecule type" value="Genomic_DNA"/>
</dbReference>
<feature type="transmembrane region" description="Helical" evidence="2">
    <location>
        <begin position="21"/>
        <end position="42"/>
    </location>
</feature>
<evidence type="ECO:0000313" key="4">
    <source>
        <dbReference type="Proteomes" id="UP000778523"/>
    </source>
</evidence>
<feature type="transmembrane region" description="Helical" evidence="2">
    <location>
        <begin position="392"/>
        <end position="413"/>
    </location>
</feature>
<feature type="transmembrane region" description="Helical" evidence="2">
    <location>
        <begin position="228"/>
        <end position="250"/>
    </location>
</feature>
<dbReference type="Pfam" id="PF13347">
    <property type="entry name" value="MFS_2"/>
    <property type="match status" value="1"/>
</dbReference>
<evidence type="ECO:0000313" key="3">
    <source>
        <dbReference type="EMBL" id="NSL56500.1"/>
    </source>
</evidence>
<proteinExistence type="inferred from homology"/>
<dbReference type="PANTHER" id="PTHR11328:SF24">
    <property type="entry name" value="MAJOR FACILITATOR SUPERFAMILY (MFS) PROFILE DOMAIN-CONTAINING PROTEIN"/>
    <property type="match status" value="1"/>
</dbReference>
<evidence type="ECO:0000256" key="2">
    <source>
        <dbReference type="SAM" id="Phobius"/>
    </source>
</evidence>
<feature type="transmembrane region" description="Helical" evidence="2">
    <location>
        <begin position="354"/>
        <end position="380"/>
    </location>
</feature>
<dbReference type="PANTHER" id="PTHR11328">
    <property type="entry name" value="MAJOR FACILITATOR SUPERFAMILY DOMAIN-CONTAINING PROTEIN"/>
    <property type="match status" value="1"/>
</dbReference>
<feature type="transmembrane region" description="Helical" evidence="2">
    <location>
        <begin position="48"/>
        <end position="68"/>
    </location>
</feature>
<dbReference type="SUPFAM" id="SSF103473">
    <property type="entry name" value="MFS general substrate transporter"/>
    <property type="match status" value="1"/>
</dbReference>
<comment type="similarity">
    <text evidence="1">Belongs to the sodium:galactoside symporter (TC 2.A.2) family.</text>
</comment>
<feature type="transmembrane region" description="Helical" evidence="2">
    <location>
        <begin position="313"/>
        <end position="333"/>
    </location>
</feature>
<comment type="caution">
    <text evidence="3">The sequence shown here is derived from an EMBL/GenBank/DDBJ whole genome shotgun (WGS) entry which is preliminary data.</text>
</comment>
<dbReference type="Proteomes" id="UP000778523">
    <property type="component" value="Unassembled WGS sequence"/>
</dbReference>
<protein>
    <submittedName>
        <fullName evidence="3">MFS transporter</fullName>
    </submittedName>
</protein>
<accession>A0ABX2IR79</accession>
<feature type="transmembrane region" description="Helical" evidence="2">
    <location>
        <begin position="158"/>
        <end position="178"/>
    </location>
</feature>
<feature type="transmembrane region" description="Helical" evidence="2">
    <location>
        <begin position="112"/>
        <end position="130"/>
    </location>
</feature>
<keyword evidence="2" id="KW-0812">Transmembrane</keyword>
<dbReference type="InterPro" id="IPR036259">
    <property type="entry name" value="MFS_trans_sf"/>
</dbReference>
<name>A0ABX2IR79_9RHOO</name>
<feature type="transmembrane region" description="Helical" evidence="2">
    <location>
        <begin position="184"/>
        <end position="207"/>
    </location>
</feature>
<keyword evidence="2" id="KW-1133">Transmembrane helix</keyword>